<keyword evidence="5" id="KW-0029">Amino-acid transport</keyword>
<comment type="similarity">
    <text evidence="1">Belongs to the ABC transporter superfamily.</text>
</comment>
<dbReference type="AlphaFoldDB" id="A0A3N6LRG4"/>
<dbReference type="GO" id="GO:0016887">
    <property type="term" value="F:ATP hydrolysis activity"/>
    <property type="evidence" value="ECO:0007669"/>
    <property type="project" value="InterPro"/>
</dbReference>
<dbReference type="GO" id="GO:0015807">
    <property type="term" value="P:L-amino acid transport"/>
    <property type="evidence" value="ECO:0007669"/>
    <property type="project" value="TreeGrafter"/>
</dbReference>
<dbReference type="PROSITE" id="PS00211">
    <property type="entry name" value="ABC_TRANSPORTER_1"/>
    <property type="match status" value="1"/>
</dbReference>
<sequence>MLRVEDIDVSYGDIQVVWDVSLEIGEDEDIVAIIGPNGGGKSTTLNAISGIKSIDDGRVTIMGEDATSLKKHEIVDLGFVQVPEERNLFPAMTVLENLEMGAFPKRARDKQEETLREVFELFPVLEEKQDQQAQNLSGGQQQMVAIGRGLMARPKILALDEPSSGLAPKIVDRVFETIDQISSDTKILLIEQHVDLALNLAERAYLLEGGRMVTSGSGDELADSEHVKKAYLQD</sequence>
<dbReference type="GO" id="GO:0015658">
    <property type="term" value="F:branched-chain amino acid transmembrane transporter activity"/>
    <property type="evidence" value="ECO:0007669"/>
    <property type="project" value="TreeGrafter"/>
</dbReference>
<organism evidence="7 8">
    <name type="scientific">Natrarchaeobius chitinivorans</name>
    <dbReference type="NCBI Taxonomy" id="1679083"/>
    <lineage>
        <taxon>Archaea</taxon>
        <taxon>Methanobacteriati</taxon>
        <taxon>Methanobacteriota</taxon>
        <taxon>Stenosarchaea group</taxon>
        <taxon>Halobacteria</taxon>
        <taxon>Halobacteriales</taxon>
        <taxon>Natrialbaceae</taxon>
        <taxon>Natrarchaeobius</taxon>
    </lineage>
</organism>
<dbReference type="PANTHER" id="PTHR43820:SF4">
    <property type="entry name" value="HIGH-AFFINITY BRANCHED-CHAIN AMINO ACID TRANSPORT ATP-BINDING PROTEIN LIVF"/>
    <property type="match status" value="1"/>
</dbReference>
<protein>
    <submittedName>
        <fullName evidence="7">ABC transporter ATP-binding protein</fullName>
    </submittedName>
</protein>
<accession>A0A3N6LRG4</accession>
<dbReference type="SMART" id="SM00382">
    <property type="entry name" value="AAA"/>
    <property type="match status" value="1"/>
</dbReference>
<dbReference type="Proteomes" id="UP000282323">
    <property type="component" value="Unassembled WGS sequence"/>
</dbReference>
<keyword evidence="8" id="KW-1185">Reference proteome</keyword>
<dbReference type="SUPFAM" id="SSF52540">
    <property type="entry name" value="P-loop containing nucleoside triphosphate hydrolases"/>
    <property type="match status" value="1"/>
</dbReference>
<dbReference type="CDD" id="cd03224">
    <property type="entry name" value="ABC_TM1139_LivF_branched"/>
    <property type="match status" value="1"/>
</dbReference>
<dbReference type="InterPro" id="IPR003439">
    <property type="entry name" value="ABC_transporter-like_ATP-bd"/>
</dbReference>
<evidence type="ECO:0000259" key="6">
    <source>
        <dbReference type="PROSITE" id="PS50893"/>
    </source>
</evidence>
<evidence type="ECO:0000256" key="3">
    <source>
        <dbReference type="ARBA" id="ARBA00022741"/>
    </source>
</evidence>
<keyword evidence="2" id="KW-0813">Transport</keyword>
<dbReference type="InterPro" id="IPR017871">
    <property type="entry name" value="ABC_transporter-like_CS"/>
</dbReference>
<evidence type="ECO:0000313" key="8">
    <source>
        <dbReference type="Proteomes" id="UP000282323"/>
    </source>
</evidence>
<keyword evidence="4 7" id="KW-0067">ATP-binding</keyword>
<evidence type="ECO:0000256" key="1">
    <source>
        <dbReference type="ARBA" id="ARBA00005417"/>
    </source>
</evidence>
<evidence type="ECO:0000256" key="2">
    <source>
        <dbReference type="ARBA" id="ARBA00022448"/>
    </source>
</evidence>
<keyword evidence="3" id="KW-0547">Nucleotide-binding</keyword>
<dbReference type="Gene3D" id="3.40.50.300">
    <property type="entry name" value="P-loop containing nucleotide triphosphate hydrolases"/>
    <property type="match status" value="1"/>
</dbReference>
<name>A0A3N6LRG4_NATCH</name>
<evidence type="ECO:0000313" key="7">
    <source>
        <dbReference type="EMBL" id="RQG89714.1"/>
    </source>
</evidence>
<feature type="domain" description="ABC transporter" evidence="6">
    <location>
        <begin position="2"/>
        <end position="234"/>
    </location>
</feature>
<dbReference type="InterPro" id="IPR052156">
    <property type="entry name" value="BCAA_Transport_ATP-bd_LivF"/>
</dbReference>
<reference evidence="7 8" key="1">
    <citation type="submission" date="2018-10" db="EMBL/GenBank/DDBJ databases">
        <title>Natrarchaeobius chitinivorans gen. nov., sp. nov., and Natrarchaeobius haloalkaliphilus sp. nov., alkaliphilic, chitin-utilizing haloarchaea from hypersaline alkaline lakes.</title>
        <authorList>
            <person name="Sorokin D.Y."/>
            <person name="Elcheninov A.G."/>
            <person name="Kostrikina N.A."/>
            <person name="Bale N.J."/>
            <person name="Sinninghe Damste J.S."/>
            <person name="Khijniak T.V."/>
            <person name="Kublanov I.V."/>
            <person name="Toshchakov S.V."/>
        </authorList>
    </citation>
    <scope>NUCLEOTIDE SEQUENCE [LARGE SCALE GENOMIC DNA]</scope>
    <source>
        <strain evidence="7 8">AArcht4T</strain>
    </source>
</reference>
<evidence type="ECO:0000256" key="5">
    <source>
        <dbReference type="ARBA" id="ARBA00022970"/>
    </source>
</evidence>
<proteinExistence type="inferred from homology"/>
<dbReference type="GO" id="GO:0005524">
    <property type="term" value="F:ATP binding"/>
    <property type="evidence" value="ECO:0007669"/>
    <property type="project" value="UniProtKB-KW"/>
</dbReference>
<dbReference type="PROSITE" id="PS50893">
    <property type="entry name" value="ABC_TRANSPORTER_2"/>
    <property type="match status" value="1"/>
</dbReference>
<dbReference type="RefSeq" id="WP_124197570.1">
    <property type="nucleotide sequence ID" value="NZ_REGA01000030.1"/>
</dbReference>
<dbReference type="Pfam" id="PF00005">
    <property type="entry name" value="ABC_tran"/>
    <property type="match status" value="1"/>
</dbReference>
<dbReference type="InterPro" id="IPR003593">
    <property type="entry name" value="AAA+_ATPase"/>
</dbReference>
<evidence type="ECO:0000256" key="4">
    <source>
        <dbReference type="ARBA" id="ARBA00022840"/>
    </source>
</evidence>
<dbReference type="InterPro" id="IPR027417">
    <property type="entry name" value="P-loop_NTPase"/>
</dbReference>
<dbReference type="EMBL" id="REGA01000030">
    <property type="protein sequence ID" value="RQG89714.1"/>
    <property type="molecule type" value="Genomic_DNA"/>
</dbReference>
<dbReference type="OrthoDB" id="97750at2157"/>
<gene>
    <name evidence="7" type="ORF">EA473_21360</name>
</gene>
<comment type="caution">
    <text evidence="7">The sequence shown here is derived from an EMBL/GenBank/DDBJ whole genome shotgun (WGS) entry which is preliminary data.</text>
</comment>
<dbReference type="PANTHER" id="PTHR43820">
    <property type="entry name" value="HIGH-AFFINITY BRANCHED-CHAIN AMINO ACID TRANSPORT ATP-BINDING PROTEIN LIVF"/>
    <property type="match status" value="1"/>
</dbReference>